<dbReference type="Proteomes" id="UP000616151">
    <property type="component" value="Unassembled WGS sequence"/>
</dbReference>
<proteinExistence type="predicted"/>
<evidence type="ECO:0000313" key="1">
    <source>
        <dbReference type="EMBL" id="MBK1871117.1"/>
    </source>
</evidence>
<name>A0ACC5REQ4_9HYPH</name>
<comment type="caution">
    <text evidence="1">The sequence shown here is derived from an EMBL/GenBank/DDBJ whole genome shotgun (WGS) entry which is preliminary data.</text>
</comment>
<dbReference type="EMBL" id="JAENHL010000008">
    <property type="protein sequence ID" value="MBK1871117.1"/>
    <property type="molecule type" value="Genomic_DNA"/>
</dbReference>
<sequence length="147" mass="16143">MGAKTLFKIPQYRLGSDGQPFEAVGSMPDLRVAQPAAVFTCGSYLLLLLKDPPTVVQSRTGRPGMISYPFSLAVLDTEKQRVVRFISLEESLTGSRMLGIFDCAGSRSNLGNADLMTQDEFLDLATRLFREETDCSAPLLRVGEYLS</sequence>
<accession>A0ACC5REQ4</accession>
<keyword evidence="2" id="KW-1185">Reference proteome</keyword>
<organism evidence="1 2">
    <name type="scientific">Taklimakanibacter albus</name>
    <dbReference type="NCBI Taxonomy" id="2800327"/>
    <lineage>
        <taxon>Bacteria</taxon>
        <taxon>Pseudomonadati</taxon>
        <taxon>Pseudomonadota</taxon>
        <taxon>Alphaproteobacteria</taxon>
        <taxon>Hyphomicrobiales</taxon>
        <taxon>Aestuariivirgaceae</taxon>
        <taxon>Taklimakanibacter</taxon>
    </lineage>
</organism>
<gene>
    <name evidence="1" type="ORF">JHL16_32425</name>
</gene>
<reference evidence="1" key="1">
    <citation type="submission" date="2021-01" db="EMBL/GenBank/DDBJ databases">
        <authorList>
            <person name="Sun Q."/>
        </authorList>
    </citation>
    <scope>NUCLEOTIDE SEQUENCE</scope>
    <source>
        <strain evidence="1">YIM B02566</strain>
    </source>
</reference>
<protein>
    <submittedName>
        <fullName evidence="1">Uncharacterized protein</fullName>
    </submittedName>
</protein>
<evidence type="ECO:0000313" key="2">
    <source>
        <dbReference type="Proteomes" id="UP000616151"/>
    </source>
</evidence>